<organism evidence="2">
    <name type="scientific">marine sediment metagenome</name>
    <dbReference type="NCBI Taxonomy" id="412755"/>
    <lineage>
        <taxon>unclassified sequences</taxon>
        <taxon>metagenomes</taxon>
        <taxon>ecological metagenomes</taxon>
    </lineage>
</organism>
<protein>
    <submittedName>
        <fullName evidence="2">Uncharacterized protein</fullName>
    </submittedName>
</protein>
<comment type="catalytic activity">
    <reaction evidence="1">
        <text>Endonucleolytic cleavage at a junction such as a reciprocal single-stranded crossover between two homologous DNA duplexes (Holliday junction).</text>
        <dbReference type="EC" id="3.1.21.10"/>
    </reaction>
</comment>
<dbReference type="InterPro" id="IPR011856">
    <property type="entry name" value="tRNA_endonuc-like_dom_sf"/>
</dbReference>
<dbReference type="Gene3D" id="3.40.1350.10">
    <property type="match status" value="1"/>
</dbReference>
<comment type="caution">
    <text evidence="2">The sequence shown here is derived from an EMBL/GenBank/DDBJ whole genome shotgun (WGS) entry which is preliminary data.</text>
</comment>
<reference evidence="2" key="1">
    <citation type="journal article" date="2015" name="Nature">
        <title>Complex archaea that bridge the gap between prokaryotes and eukaryotes.</title>
        <authorList>
            <person name="Spang A."/>
            <person name="Saw J.H."/>
            <person name="Jorgensen S.L."/>
            <person name="Zaremba-Niedzwiedzka K."/>
            <person name="Martijn J."/>
            <person name="Lind A.E."/>
            <person name="van Eijk R."/>
            <person name="Schleper C."/>
            <person name="Guy L."/>
            <person name="Ettema T.J."/>
        </authorList>
    </citation>
    <scope>NUCLEOTIDE SEQUENCE</scope>
</reference>
<dbReference type="GO" id="GO:0003676">
    <property type="term" value="F:nucleic acid binding"/>
    <property type="evidence" value="ECO:0007669"/>
    <property type="project" value="InterPro"/>
</dbReference>
<name>A0A0F9NB37_9ZZZZ</name>
<dbReference type="InterPro" id="IPR011335">
    <property type="entry name" value="Restrct_endonuc-II-like"/>
</dbReference>
<accession>A0A0F9NB37</accession>
<proteinExistence type="predicted"/>
<dbReference type="AlphaFoldDB" id="A0A0F9NB37"/>
<evidence type="ECO:0000256" key="1">
    <source>
        <dbReference type="ARBA" id="ARBA00029354"/>
    </source>
</evidence>
<dbReference type="Pfam" id="PF01870">
    <property type="entry name" value="Hjc"/>
    <property type="match status" value="1"/>
</dbReference>
<dbReference type="SUPFAM" id="SSF52980">
    <property type="entry name" value="Restriction endonuclease-like"/>
    <property type="match status" value="1"/>
</dbReference>
<dbReference type="GO" id="GO:0008821">
    <property type="term" value="F:crossover junction DNA endonuclease activity"/>
    <property type="evidence" value="ECO:0007669"/>
    <property type="project" value="UniProtKB-EC"/>
</dbReference>
<sequence>MTQYARGAAFERRVFKWYESQGFDSIRSAGSHGVVDVLAVLNGMWIPNTLRLSNYWSPAEREEFESYCKRNKCIGRYVWRDKGKIQFKEAKDA</sequence>
<dbReference type="InterPro" id="IPR002732">
    <property type="entry name" value="Hjc"/>
</dbReference>
<gene>
    <name evidence="2" type="ORF">LCGC14_0988730</name>
</gene>
<evidence type="ECO:0000313" key="2">
    <source>
        <dbReference type="EMBL" id="KKN15184.1"/>
    </source>
</evidence>
<dbReference type="EMBL" id="LAZR01003738">
    <property type="protein sequence ID" value="KKN15184.1"/>
    <property type="molecule type" value="Genomic_DNA"/>
</dbReference>